<accession>A0ABV2D5L2</accession>
<keyword evidence="1" id="KW-1133">Transmembrane helix</keyword>
<comment type="caution">
    <text evidence="2">The sequence shown here is derived from an EMBL/GenBank/DDBJ whole genome shotgun (WGS) entry which is preliminary data.</text>
</comment>
<feature type="transmembrane region" description="Helical" evidence="1">
    <location>
        <begin position="112"/>
        <end position="131"/>
    </location>
</feature>
<name>A0ABV2D5L2_9SPHN</name>
<keyword evidence="1" id="KW-0812">Transmembrane</keyword>
<evidence type="ECO:0000256" key="1">
    <source>
        <dbReference type="SAM" id="Phobius"/>
    </source>
</evidence>
<reference evidence="2 3" key="1">
    <citation type="submission" date="2024-07" db="EMBL/GenBank/DDBJ databases">
        <title>Novosphingobium kalidii RD2P27.</title>
        <authorList>
            <person name="Sun J.-Q."/>
        </authorList>
    </citation>
    <scope>NUCLEOTIDE SEQUENCE [LARGE SCALE GENOMIC DNA]</scope>
    <source>
        <strain evidence="2 3">RD2P27</strain>
    </source>
</reference>
<dbReference type="Proteomes" id="UP001548713">
    <property type="component" value="Unassembled WGS sequence"/>
</dbReference>
<gene>
    <name evidence="2" type="ORF">ABVV53_17105</name>
</gene>
<feature type="transmembrane region" description="Helical" evidence="1">
    <location>
        <begin position="20"/>
        <end position="45"/>
    </location>
</feature>
<protein>
    <submittedName>
        <fullName evidence="2">DUF2254 domain-containing protein</fullName>
    </submittedName>
</protein>
<keyword evidence="1" id="KW-0472">Membrane</keyword>
<dbReference type="Pfam" id="PF10011">
    <property type="entry name" value="DUF2254"/>
    <property type="match status" value="1"/>
</dbReference>
<dbReference type="RefSeq" id="WP_353985643.1">
    <property type="nucleotide sequence ID" value="NZ_JBEWLY010000027.1"/>
</dbReference>
<organism evidence="2 3">
    <name type="scientific">Novosphingobium kalidii</name>
    <dbReference type="NCBI Taxonomy" id="3230299"/>
    <lineage>
        <taxon>Bacteria</taxon>
        <taxon>Pseudomonadati</taxon>
        <taxon>Pseudomonadota</taxon>
        <taxon>Alphaproteobacteria</taxon>
        <taxon>Sphingomonadales</taxon>
        <taxon>Sphingomonadaceae</taxon>
        <taxon>Novosphingobium</taxon>
    </lineage>
</organism>
<proteinExistence type="predicted"/>
<dbReference type="EMBL" id="JBEWLY010000027">
    <property type="protein sequence ID" value="MET1757163.1"/>
    <property type="molecule type" value="Genomic_DNA"/>
</dbReference>
<sequence length="450" mass="49427">MGGAIINWLRASWDTVRTSLWLIPAVMFFLGVALAVAALDFSIGWEEGRRLAKWIGSGDGDDSRNLISTLLSGVISMASIAFSVTVVALTLATNTYGSRLIRIFRSDRRTQLVLGTFVMTIVYLLLVLRALRGSAPAAEVPEVAVAGGSFLALASVFALLAFIQGVASLIAADEVVRRVRRELDAAISELPMLGAEAAPPAQADGRDQQWTKLRLPHEGYVQSVEYARIVRWAQRHDAVVRLDFRPGDFVVEGDRKVSITPPPPDPERARKQIKMFIVSGEQRTPTQDLEFAIRHLVEVAVRALSPGINDPFTAMAVIDRLRGALAKLAVRTLPARILTGSDGQVRVLRRVSDYAGAVDAALDQIRQAGSTMPSILIHMLEAIEGLADHIRTEEQRAALRRHAELVRDAARRDVREPQDQRDVERAYERALEALSALDVSAPDFRSRRPA</sequence>
<feature type="transmembrane region" description="Helical" evidence="1">
    <location>
        <begin position="65"/>
        <end position="91"/>
    </location>
</feature>
<evidence type="ECO:0000313" key="2">
    <source>
        <dbReference type="EMBL" id="MET1757163.1"/>
    </source>
</evidence>
<dbReference type="InterPro" id="IPR018723">
    <property type="entry name" value="DUF2254_membrane"/>
</dbReference>
<feature type="transmembrane region" description="Helical" evidence="1">
    <location>
        <begin position="143"/>
        <end position="171"/>
    </location>
</feature>
<evidence type="ECO:0000313" key="3">
    <source>
        <dbReference type="Proteomes" id="UP001548713"/>
    </source>
</evidence>
<keyword evidence="3" id="KW-1185">Reference proteome</keyword>